<reference evidence="1" key="1">
    <citation type="submission" date="2015-12" db="EMBL/GenBank/DDBJ databases">
        <title>Gene expression during late stages of embryo sac development: a critical building block for successful pollen-pistil interactions.</title>
        <authorList>
            <person name="Liu Y."/>
            <person name="Joly V."/>
            <person name="Sabar M."/>
            <person name="Matton D.P."/>
        </authorList>
    </citation>
    <scope>NUCLEOTIDE SEQUENCE</scope>
</reference>
<accession>A0A0V0GRR5</accession>
<evidence type="ECO:0000313" key="1">
    <source>
        <dbReference type="EMBL" id="JAP10345.1"/>
    </source>
</evidence>
<protein>
    <submittedName>
        <fullName evidence="1">Putative ovule protein</fullName>
    </submittedName>
</protein>
<name>A0A0V0GRR5_SOLCH</name>
<proteinExistence type="predicted"/>
<organism evidence="1">
    <name type="scientific">Solanum chacoense</name>
    <name type="common">Chaco potato</name>
    <dbReference type="NCBI Taxonomy" id="4108"/>
    <lineage>
        <taxon>Eukaryota</taxon>
        <taxon>Viridiplantae</taxon>
        <taxon>Streptophyta</taxon>
        <taxon>Embryophyta</taxon>
        <taxon>Tracheophyta</taxon>
        <taxon>Spermatophyta</taxon>
        <taxon>Magnoliopsida</taxon>
        <taxon>eudicotyledons</taxon>
        <taxon>Gunneridae</taxon>
        <taxon>Pentapetalae</taxon>
        <taxon>asterids</taxon>
        <taxon>lamiids</taxon>
        <taxon>Solanales</taxon>
        <taxon>Solanaceae</taxon>
        <taxon>Solanoideae</taxon>
        <taxon>Solaneae</taxon>
        <taxon>Solanum</taxon>
    </lineage>
</organism>
<dbReference type="EMBL" id="GEDG01033278">
    <property type="protein sequence ID" value="JAP10345.1"/>
    <property type="molecule type" value="Transcribed_RNA"/>
</dbReference>
<dbReference type="AlphaFoldDB" id="A0A0V0GRR5"/>
<sequence length="62" mass="7056">MVEELLDHVSISQTETKELDFHFLVGGSAIRINVKSALHLPLAETSTYLSYNLDIISFTRKY</sequence>